<comment type="caution">
    <text evidence="1">The sequence shown here is derived from an EMBL/GenBank/DDBJ whole genome shotgun (WGS) entry which is preliminary data.</text>
</comment>
<dbReference type="EMBL" id="JACT01000004">
    <property type="protein sequence ID" value="KMS54190.1"/>
    <property type="molecule type" value="Genomic_DNA"/>
</dbReference>
<dbReference type="AlphaFoldDB" id="A0A0J8AH81"/>
<proteinExistence type="predicted"/>
<dbReference type="Proteomes" id="UP000052232">
    <property type="component" value="Unassembled WGS sequence"/>
</dbReference>
<reference evidence="1 2" key="1">
    <citation type="journal article" date="2015" name="G3 (Bethesda)">
        <title>Insights into Ongoing Evolution of the Hexachlorocyclohexane Catabolic Pathway from Comparative Genomics of Ten Sphingomonadaceae Strains.</title>
        <authorList>
            <person name="Pearce S.L."/>
            <person name="Oakeshott J.G."/>
            <person name="Pandey G."/>
        </authorList>
    </citation>
    <scope>NUCLEOTIDE SEQUENCE [LARGE SCALE GENOMIC DNA]</scope>
    <source>
        <strain evidence="1 2">LL01</strain>
    </source>
</reference>
<accession>A0A0J8AH81</accession>
<organism evidence="1 2">
    <name type="scientific">Sphingobium cupriresistens LL01</name>
    <dbReference type="NCBI Taxonomy" id="1420583"/>
    <lineage>
        <taxon>Bacteria</taxon>
        <taxon>Pseudomonadati</taxon>
        <taxon>Pseudomonadota</taxon>
        <taxon>Alphaproteobacteria</taxon>
        <taxon>Sphingomonadales</taxon>
        <taxon>Sphingomonadaceae</taxon>
        <taxon>Sphingobium</taxon>
    </lineage>
</organism>
<gene>
    <name evidence="1" type="ORF">V473_18355</name>
</gene>
<protein>
    <submittedName>
        <fullName evidence="1">Uncharacterized protein</fullName>
    </submittedName>
</protein>
<sequence length="75" mass="8132">MTVRDAIHICRLTGRDGAFAALRQTVANIDGTPSLGTSFEEEWLSLFSCRFFDIVGQMKGHVGGGSGLWRLSGVM</sequence>
<keyword evidence="2" id="KW-1185">Reference proteome</keyword>
<evidence type="ECO:0000313" key="2">
    <source>
        <dbReference type="Proteomes" id="UP000052232"/>
    </source>
</evidence>
<name>A0A0J8AH81_9SPHN</name>
<evidence type="ECO:0000313" key="1">
    <source>
        <dbReference type="EMBL" id="KMS54190.1"/>
    </source>
</evidence>